<reference evidence="2 3" key="1">
    <citation type="submission" date="2014-11" db="EMBL/GenBank/DDBJ databases">
        <title>Symbiosis island explosion on the genome of extra-slow-growing strains of soybean bradyrhizobia with massive insertion sequences.</title>
        <authorList>
            <person name="Iida T."/>
            <person name="Minamisawa K."/>
        </authorList>
    </citation>
    <scope>NUCLEOTIDE SEQUENCE [LARGE SCALE GENOMIC DNA]</scope>
    <source>
        <strain evidence="2 3">NK6</strain>
    </source>
</reference>
<dbReference type="InterPro" id="IPR024559">
    <property type="entry name" value="DUF3846"/>
</dbReference>
<evidence type="ECO:0000259" key="1">
    <source>
        <dbReference type="Pfam" id="PF12957"/>
    </source>
</evidence>
<dbReference type="RefSeq" id="WP_060910048.1">
    <property type="nucleotide sequence ID" value="NZ_JAFCKD010000011.1"/>
</dbReference>
<gene>
    <name evidence="2" type="ORF">NK6_4702</name>
</gene>
<accession>A0A0E4FYJ0</accession>
<sequence>MRAILINPVKKTVEPYTVDHRLASLQAAVGGTIAWGTELQTGDVLYIDDEGLLKPNPAFFSLGRRTFAGRGLLVGPERPRMTDVVSTVEEIARKVRFGVTMDVDKLLTAKCMTFETAEEFFEYLRRQRDEELE</sequence>
<proteinExistence type="predicted"/>
<dbReference type="Pfam" id="PF12957">
    <property type="entry name" value="DUF3846"/>
    <property type="match status" value="1"/>
</dbReference>
<organism evidence="2 3">
    <name type="scientific">Bradyrhizobium diazoefficiens</name>
    <dbReference type="NCBI Taxonomy" id="1355477"/>
    <lineage>
        <taxon>Bacteria</taxon>
        <taxon>Pseudomonadati</taxon>
        <taxon>Pseudomonadota</taxon>
        <taxon>Alphaproteobacteria</taxon>
        <taxon>Hyphomicrobiales</taxon>
        <taxon>Nitrobacteraceae</taxon>
        <taxon>Bradyrhizobium</taxon>
    </lineage>
</organism>
<feature type="domain" description="DUF3846" evidence="1">
    <location>
        <begin position="1"/>
        <end position="90"/>
    </location>
</feature>
<evidence type="ECO:0000313" key="2">
    <source>
        <dbReference type="EMBL" id="BAR57868.1"/>
    </source>
</evidence>
<dbReference type="EMBL" id="AP014685">
    <property type="protein sequence ID" value="BAR57868.1"/>
    <property type="molecule type" value="Genomic_DNA"/>
</dbReference>
<evidence type="ECO:0000313" key="3">
    <source>
        <dbReference type="Proteomes" id="UP000063308"/>
    </source>
</evidence>
<dbReference type="Proteomes" id="UP000063308">
    <property type="component" value="Chromosome"/>
</dbReference>
<dbReference type="AlphaFoldDB" id="A0A0E4FYJ0"/>
<protein>
    <recommendedName>
        <fullName evidence="1">DUF3846 domain-containing protein</fullName>
    </recommendedName>
</protein>
<name>A0A0E4FYJ0_9BRAD</name>